<protein>
    <recommendedName>
        <fullName evidence="9">Odorant receptor</fullName>
    </recommendedName>
</protein>
<dbReference type="PANTHER" id="PTHR21137">
    <property type="entry name" value="ODORANT RECEPTOR"/>
    <property type="match status" value="1"/>
</dbReference>
<dbReference type="PANTHER" id="PTHR21137:SF43">
    <property type="entry name" value="ODORANT RECEPTOR 47A-RELATED"/>
    <property type="match status" value="1"/>
</dbReference>
<reference evidence="10" key="1">
    <citation type="journal article" date="2018" name="Genome Res.">
        <title>The genomic architecture and molecular evolution of ant odorant receptors.</title>
        <authorList>
            <person name="McKenzie S.K."/>
            <person name="Kronauer D.J.C."/>
        </authorList>
    </citation>
    <scope>NUCLEOTIDE SEQUENCE [LARGE SCALE GENOMIC DNA]</scope>
    <source>
        <strain evidence="10">Clonal line C1</strain>
    </source>
</reference>
<dbReference type="Proteomes" id="UP000279307">
    <property type="component" value="Chromosome 7"/>
</dbReference>
<keyword evidence="7 9" id="KW-0675">Receptor</keyword>
<dbReference type="InterPro" id="IPR004117">
    <property type="entry name" value="7tm6_olfct_rcpt"/>
</dbReference>
<keyword evidence="4 9" id="KW-0552">Olfaction</keyword>
<feature type="transmembrane region" description="Helical" evidence="9">
    <location>
        <begin position="266"/>
        <end position="290"/>
    </location>
</feature>
<feature type="transmembrane region" description="Helical" evidence="9">
    <location>
        <begin position="46"/>
        <end position="65"/>
    </location>
</feature>
<comment type="caution">
    <text evidence="10">The sequence shown here is derived from an EMBL/GenBank/DDBJ whole genome shotgun (WGS) entry which is preliminary data.</text>
</comment>
<gene>
    <name evidence="10" type="ORF">DMN91_007005</name>
</gene>
<evidence type="ECO:0000256" key="8">
    <source>
        <dbReference type="ARBA" id="ARBA00023224"/>
    </source>
</evidence>
<dbReference type="AlphaFoldDB" id="A0A3L8DIW7"/>
<evidence type="ECO:0000313" key="10">
    <source>
        <dbReference type="EMBL" id="RLU20395.1"/>
    </source>
</evidence>
<evidence type="ECO:0000256" key="6">
    <source>
        <dbReference type="ARBA" id="ARBA00023136"/>
    </source>
</evidence>
<evidence type="ECO:0000256" key="2">
    <source>
        <dbReference type="ARBA" id="ARBA00022606"/>
    </source>
</evidence>
<dbReference type="Pfam" id="PF02949">
    <property type="entry name" value="7tm_6"/>
    <property type="match status" value="1"/>
</dbReference>
<dbReference type="GO" id="GO:0005549">
    <property type="term" value="F:odorant binding"/>
    <property type="evidence" value="ECO:0007669"/>
    <property type="project" value="InterPro"/>
</dbReference>
<feature type="transmembrane region" description="Helical" evidence="9">
    <location>
        <begin position="131"/>
        <end position="156"/>
    </location>
</feature>
<dbReference type="EMBL" id="QOIP01000007">
    <property type="protein sequence ID" value="RLU20395.1"/>
    <property type="molecule type" value="Genomic_DNA"/>
</dbReference>
<comment type="subcellular location">
    <subcellularLocation>
        <location evidence="9">Cell membrane</location>
        <topology evidence="9">Multi-pass membrane protein</topology>
    </subcellularLocation>
    <subcellularLocation>
        <location evidence="1">Membrane</location>
        <topology evidence="1">Multi-pass membrane protein</topology>
    </subcellularLocation>
</comment>
<keyword evidence="3 9" id="KW-0812">Transmembrane</keyword>
<name>A0A3L8DIW7_OOCBI</name>
<keyword evidence="6 9" id="KW-0472">Membrane</keyword>
<feature type="transmembrane region" description="Helical" evidence="9">
    <location>
        <begin position="193"/>
        <end position="220"/>
    </location>
</feature>
<proteinExistence type="inferred from homology"/>
<keyword evidence="8 9" id="KW-0807">Transducer</keyword>
<dbReference type="OrthoDB" id="7634903at2759"/>
<evidence type="ECO:0000256" key="7">
    <source>
        <dbReference type="ARBA" id="ARBA00023170"/>
    </source>
</evidence>
<feature type="transmembrane region" description="Helical" evidence="9">
    <location>
        <begin position="77"/>
        <end position="96"/>
    </location>
</feature>
<accession>A0A3L8DIW7</accession>
<comment type="caution">
    <text evidence="9">Lacks conserved residue(s) required for the propagation of feature annotation.</text>
</comment>
<evidence type="ECO:0000256" key="5">
    <source>
        <dbReference type="ARBA" id="ARBA00022989"/>
    </source>
</evidence>
<sequence length="399" mass="46087">MDDSKYSEQKDFEWAVKLNRAGLNLLGLWPNPQESAREEVISNIRVLLTLLVMLTLLVPCVHSLIKTNSDIMLTIDNLQIIIPILSTIIKLPIFWWKKKAFTSIVNMIVEDWLKSTNIHERKTMIKWALRARIFITCSYILITIGLIIFFVIGPIFGKSMTLTSNITDSSRSLTLPTYYIYDVTKRPQYELTIISQCISITTTGILYIGIDNFFGLLVFHICGQLNIMRNRLKCNHENFRVVLRASVMYHIRLLRAINTIEDTYNVILLILFLFFGILFAFCGFLLVALFEDEENDISFTRLSFLFLITTSIIIHMGIYCAVGETLMTQCNGIYYAVYDYEWYSLDPKEAKDLILFMIKIRDPIYFTAGKIFPVTMAMFCNLLKTSASYISVLLTSRKN</sequence>
<keyword evidence="5 9" id="KW-1133">Transmembrane helix</keyword>
<evidence type="ECO:0000256" key="1">
    <source>
        <dbReference type="ARBA" id="ARBA00004141"/>
    </source>
</evidence>
<keyword evidence="2 9" id="KW-0716">Sensory transduction</keyword>
<evidence type="ECO:0000256" key="3">
    <source>
        <dbReference type="ARBA" id="ARBA00022692"/>
    </source>
</evidence>
<reference evidence="10" key="2">
    <citation type="submission" date="2018-07" db="EMBL/GenBank/DDBJ databases">
        <authorList>
            <person name="Mckenzie S.K."/>
            <person name="Kronauer D.J.C."/>
        </authorList>
    </citation>
    <scope>NUCLEOTIDE SEQUENCE</scope>
    <source>
        <strain evidence="10">Clonal line C1</strain>
    </source>
</reference>
<dbReference type="GO" id="GO:0005886">
    <property type="term" value="C:plasma membrane"/>
    <property type="evidence" value="ECO:0007669"/>
    <property type="project" value="UniProtKB-SubCell"/>
</dbReference>
<feature type="transmembrane region" description="Helical" evidence="9">
    <location>
        <begin position="302"/>
        <end position="319"/>
    </location>
</feature>
<evidence type="ECO:0000256" key="9">
    <source>
        <dbReference type="RuleBase" id="RU351113"/>
    </source>
</evidence>
<dbReference type="GO" id="GO:0004984">
    <property type="term" value="F:olfactory receptor activity"/>
    <property type="evidence" value="ECO:0007669"/>
    <property type="project" value="InterPro"/>
</dbReference>
<evidence type="ECO:0000256" key="4">
    <source>
        <dbReference type="ARBA" id="ARBA00022725"/>
    </source>
</evidence>
<dbReference type="GO" id="GO:0007165">
    <property type="term" value="P:signal transduction"/>
    <property type="evidence" value="ECO:0007669"/>
    <property type="project" value="UniProtKB-KW"/>
</dbReference>
<comment type="similarity">
    <text evidence="9">Belongs to the insect chemoreceptor superfamily. Heteromeric odorant receptor channel (TC 1.A.69) family.</text>
</comment>
<organism evidence="10">
    <name type="scientific">Ooceraea biroi</name>
    <name type="common">Clonal raider ant</name>
    <name type="synonym">Cerapachys biroi</name>
    <dbReference type="NCBI Taxonomy" id="2015173"/>
    <lineage>
        <taxon>Eukaryota</taxon>
        <taxon>Metazoa</taxon>
        <taxon>Ecdysozoa</taxon>
        <taxon>Arthropoda</taxon>
        <taxon>Hexapoda</taxon>
        <taxon>Insecta</taxon>
        <taxon>Pterygota</taxon>
        <taxon>Neoptera</taxon>
        <taxon>Endopterygota</taxon>
        <taxon>Hymenoptera</taxon>
        <taxon>Apocrita</taxon>
        <taxon>Aculeata</taxon>
        <taxon>Formicoidea</taxon>
        <taxon>Formicidae</taxon>
        <taxon>Dorylinae</taxon>
        <taxon>Ooceraea</taxon>
    </lineage>
</organism>